<dbReference type="Gene3D" id="1.10.600.10">
    <property type="entry name" value="Farnesyl Diphosphate Synthase"/>
    <property type="match status" value="1"/>
</dbReference>
<dbReference type="SUPFAM" id="SSF48576">
    <property type="entry name" value="Terpenoid synthases"/>
    <property type="match status" value="1"/>
</dbReference>
<dbReference type="AlphaFoldDB" id="A0AAW2QMB4"/>
<dbReference type="GO" id="GO:0016114">
    <property type="term" value="P:terpenoid biosynthetic process"/>
    <property type="evidence" value="ECO:0007669"/>
    <property type="project" value="InterPro"/>
</dbReference>
<keyword evidence="3" id="KW-0456">Lyase</keyword>
<gene>
    <name evidence="6" type="ORF">Scaly_1074100</name>
</gene>
<evidence type="ECO:0000259" key="5">
    <source>
        <dbReference type="Pfam" id="PF03936"/>
    </source>
</evidence>
<dbReference type="GO" id="GO:0000287">
    <property type="term" value="F:magnesium ion binding"/>
    <property type="evidence" value="ECO:0007669"/>
    <property type="project" value="InterPro"/>
</dbReference>
<keyword evidence="2" id="KW-0460">Magnesium</keyword>
<protein>
    <submittedName>
        <fullName evidence="6">(-)-5-epieremophilene synthase STPS1</fullName>
    </submittedName>
</protein>
<evidence type="ECO:0000313" key="6">
    <source>
        <dbReference type="EMBL" id="KAL0368552.1"/>
    </source>
</evidence>
<dbReference type="InterPro" id="IPR008949">
    <property type="entry name" value="Isoprenoid_synthase_dom_sf"/>
</dbReference>
<reference evidence="6" key="2">
    <citation type="journal article" date="2024" name="Plant">
        <title>Genomic evolution and insights into agronomic trait innovations of Sesamum species.</title>
        <authorList>
            <person name="Miao H."/>
            <person name="Wang L."/>
            <person name="Qu L."/>
            <person name="Liu H."/>
            <person name="Sun Y."/>
            <person name="Le M."/>
            <person name="Wang Q."/>
            <person name="Wei S."/>
            <person name="Zheng Y."/>
            <person name="Lin W."/>
            <person name="Duan Y."/>
            <person name="Cao H."/>
            <person name="Xiong S."/>
            <person name="Wang X."/>
            <person name="Wei L."/>
            <person name="Li C."/>
            <person name="Ma Q."/>
            <person name="Ju M."/>
            <person name="Zhao R."/>
            <person name="Li G."/>
            <person name="Mu C."/>
            <person name="Tian Q."/>
            <person name="Mei H."/>
            <person name="Zhang T."/>
            <person name="Gao T."/>
            <person name="Zhang H."/>
        </authorList>
    </citation>
    <scope>NUCLEOTIDE SEQUENCE</scope>
    <source>
        <strain evidence="6">KEN8</strain>
    </source>
</reference>
<keyword evidence="1" id="KW-0479">Metal-binding</keyword>
<dbReference type="PANTHER" id="PTHR31225:SF93">
    <property type="entry name" value="ALPHA-HUMULENE_(-)-(E)-BETA-CARYOPHYLLENE SYNTHASE"/>
    <property type="match status" value="1"/>
</dbReference>
<organism evidence="6">
    <name type="scientific">Sesamum calycinum</name>
    <dbReference type="NCBI Taxonomy" id="2727403"/>
    <lineage>
        <taxon>Eukaryota</taxon>
        <taxon>Viridiplantae</taxon>
        <taxon>Streptophyta</taxon>
        <taxon>Embryophyta</taxon>
        <taxon>Tracheophyta</taxon>
        <taxon>Spermatophyta</taxon>
        <taxon>Magnoliopsida</taxon>
        <taxon>eudicotyledons</taxon>
        <taxon>Gunneridae</taxon>
        <taxon>Pentapetalae</taxon>
        <taxon>asterids</taxon>
        <taxon>lamiids</taxon>
        <taxon>Lamiales</taxon>
        <taxon>Pedaliaceae</taxon>
        <taxon>Sesamum</taxon>
    </lineage>
</organism>
<feature type="domain" description="Terpene synthase metal-binding" evidence="5">
    <location>
        <begin position="78"/>
        <end position="183"/>
    </location>
</feature>
<dbReference type="GO" id="GO:0010333">
    <property type="term" value="F:terpene synthase activity"/>
    <property type="evidence" value="ECO:0007669"/>
    <property type="project" value="InterPro"/>
</dbReference>
<feature type="region of interest" description="Disordered" evidence="4">
    <location>
        <begin position="1"/>
        <end position="28"/>
    </location>
</feature>
<name>A0AAW2QMB4_9LAMI</name>
<evidence type="ECO:0000256" key="1">
    <source>
        <dbReference type="ARBA" id="ARBA00022723"/>
    </source>
</evidence>
<dbReference type="InterPro" id="IPR005630">
    <property type="entry name" value="Terpene_synthase_metal-bd"/>
</dbReference>
<comment type="caution">
    <text evidence="6">The sequence shown here is derived from an EMBL/GenBank/DDBJ whole genome shotgun (WGS) entry which is preliminary data.</text>
</comment>
<dbReference type="InterPro" id="IPR050148">
    <property type="entry name" value="Terpene_synthase-like"/>
</dbReference>
<proteinExistence type="predicted"/>
<dbReference type="EMBL" id="JACGWM010000006">
    <property type="protein sequence ID" value="KAL0368552.1"/>
    <property type="molecule type" value="Genomic_DNA"/>
</dbReference>
<evidence type="ECO:0000256" key="4">
    <source>
        <dbReference type="SAM" id="MobiDB-lite"/>
    </source>
</evidence>
<dbReference type="PANTHER" id="PTHR31225">
    <property type="entry name" value="OS04G0344100 PROTEIN-RELATED"/>
    <property type="match status" value="1"/>
</dbReference>
<dbReference type="Pfam" id="PF03936">
    <property type="entry name" value="Terpene_synth_C"/>
    <property type="match status" value="1"/>
</dbReference>
<evidence type="ECO:0000256" key="3">
    <source>
        <dbReference type="ARBA" id="ARBA00023239"/>
    </source>
</evidence>
<evidence type="ECO:0000256" key="2">
    <source>
        <dbReference type="ARBA" id="ARBA00022842"/>
    </source>
</evidence>
<accession>A0AAW2QMB4</accession>
<reference evidence="6" key="1">
    <citation type="submission" date="2020-06" db="EMBL/GenBank/DDBJ databases">
        <authorList>
            <person name="Li T."/>
            <person name="Hu X."/>
            <person name="Zhang T."/>
            <person name="Song X."/>
            <person name="Zhang H."/>
            <person name="Dai N."/>
            <person name="Sheng W."/>
            <person name="Hou X."/>
            <person name="Wei L."/>
        </authorList>
    </citation>
    <scope>NUCLEOTIDE SEQUENCE</scope>
    <source>
        <strain evidence="6">KEN8</strain>
        <tissue evidence="6">Leaf</tissue>
    </source>
</reference>
<sequence>MELEEERDGPTVAVGDGGDDDGGGDGKGSSDFVSTYGGVAWKSWDVTSGFSLEALLELYEQFEEELAQEGRSYAVYYAKEAPPFIEYLKNTLITCTYCYHTTTSLLGTESAKREEFEWLSQKPKMLVAGLTICRVIDDIATYEVEKERGQIATGIECYMKENRVTKEEAVNKFFEIATNAWKDINEEFLRPSSCSRDVLIRILNLERIIDVTYKNNEDKF</sequence>